<dbReference type="Proteomes" id="UP001501442">
    <property type="component" value="Unassembled WGS sequence"/>
</dbReference>
<accession>A0ABP8UW98</accession>
<reference evidence="4" key="1">
    <citation type="journal article" date="2019" name="Int. J. Syst. Evol. Microbiol.">
        <title>The Global Catalogue of Microorganisms (GCM) 10K type strain sequencing project: providing services to taxonomists for standard genome sequencing and annotation.</title>
        <authorList>
            <consortium name="The Broad Institute Genomics Platform"/>
            <consortium name="The Broad Institute Genome Sequencing Center for Infectious Disease"/>
            <person name="Wu L."/>
            <person name="Ma J."/>
        </authorList>
    </citation>
    <scope>NUCLEOTIDE SEQUENCE [LARGE SCALE GENOMIC DNA]</scope>
    <source>
        <strain evidence="4">JCM 17939</strain>
    </source>
</reference>
<feature type="region of interest" description="Disordered" evidence="1">
    <location>
        <begin position="835"/>
        <end position="866"/>
    </location>
</feature>
<protein>
    <recommendedName>
        <fullName evidence="2">CHAT domain-containing protein</fullName>
    </recommendedName>
</protein>
<proteinExistence type="predicted"/>
<comment type="caution">
    <text evidence="3">The sequence shown here is derived from an EMBL/GenBank/DDBJ whole genome shotgun (WGS) entry which is preliminary data.</text>
</comment>
<evidence type="ECO:0000313" key="3">
    <source>
        <dbReference type="EMBL" id="GAA4640611.1"/>
    </source>
</evidence>
<feature type="region of interest" description="Disordered" evidence="1">
    <location>
        <begin position="774"/>
        <end position="807"/>
    </location>
</feature>
<keyword evidence="4" id="KW-1185">Reference proteome</keyword>
<organism evidence="3 4">
    <name type="scientific">Actinoallomurus vinaceus</name>
    <dbReference type="NCBI Taxonomy" id="1080074"/>
    <lineage>
        <taxon>Bacteria</taxon>
        <taxon>Bacillati</taxon>
        <taxon>Actinomycetota</taxon>
        <taxon>Actinomycetes</taxon>
        <taxon>Streptosporangiales</taxon>
        <taxon>Thermomonosporaceae</taxon>
        <taxon>Actinoallomurus</taxon>
    </lineage>
</organism>
<evidence type="ECO:0000313" key="4">
    <source>
        <dbReference type="Proteomes" id="UP001501442"/>
    </source>
</evidence>
<dbReference type="InterPro" id="IPR024983">
    <property type="entry name" value="CHAT_dom"/>
</dbReference>
<gene>
    <name evidence="3" type="ORF">GCM10023196_106830</name>
</gene>
<sequence>MESADGDRTENLLHALDILAGARAIAVNGADAATIGLAMAFTADAYIALDRDADDLENAVAWYTVAVHRLRHSNPREYVSRLIDLSEAYRARVHDLPWRNAERAVSVLRAAMVRAGRRGWPDLWARAALGLGVAYDERIVGDRKRNRWHAIRVLRGAVGGFIVLENDARQAQARVALAQALLNGDHITVADCDEAIAAASAALDWYRHGDDRYMRAVSQSLLGDALTRRNSPDASGFAAGINLLAEAAQMLAADPDPGARQAEAAALISLGHACTDRAEAGDTADGQRGVQALSRALEIYVDLGRPVECRGIGLDLGLLQARYLGDWAGATRAFEAAAEAHDVLLSLSPDQDTRRLESPLGQRVAGLLAYGHAVTGNPGAAAVALERVRVRAARQAIDVHRTWDPQFPAVPPAPADAWPITEFRTLLTRIRTLAPDFLRPPELADLQAVADSGPPVAYVVITEFGSAWIVLHERAEVILVPGVTSEALRQMLVNGYVQGQFFGEPGFEDALSDCLERLGALTGPLRAWLDEAGMGELVVIPTGYANLVPLHVGLAGAGRTITYVPSAAVLRDARENAAVASGRPGRLVAAAVTDGIPPLPYADAEVRQVATHFDDSVILSRPGVGGIEFLAAATGATHLHIASHGYANAAHPESSFLALPGGTRLYVADIFRQAGRLAGTRLAVLSACQSALTMNQPDELLTLPTVFVVAGVGGVIATLWPVPDLSTALLMDRLYARMADSTSPACALRQAQEDLAAMTPGDVLRFRQAHRFGPQAQAGRSTSAASQAQAPADPEASSAPGRGRSPRRPFAHPFYWAGFVYIGALSRPVIVEQPRGGRVEADPPPVRDDPVNDGQPFERPGVPRVSGRVDQPVEEIIDLRREQFRVTQQHVPGVRGRLALHELHDDVREVIESHIHAPA</sequence>
<name>A0ABP8UW98_9ACTN</name>
<dbReference type="EMBL" id="BAABHK010000034">
    <property type="protein sequence ID" value="GAA4640611.1"/>
    <property type="molecule type" value="Genomic_DNA"/>
</dbReference>
<evidence type="ECO:0000259" key="2">
    <source>
        <dbReference type="Pfam" id="PF12770"/>
    </source>
</evidence>
<evidence type="ECO:0000256" key="1">
    <source>
        <dbReference type="SAM" id="MobiDB-lite"/>
    </source>
</evidence>
<feature type="domain" description="CHAT" evidence="2">
    <location>
        <begin position="520"/>
        <end position="823"/>
    </location>
</feature>
<feature type="compositionally biased region" description="Basic and acidic residues" evidence="1">
    <location>
        <begin position="835"/>
        <end position="850"/>
    </location>
</feature>
<feature type="compositionally biased region" description="Low complexity" evidence="1">
    <location>
        <begin position="775"/>
        <end position="803"/>
    </location>
</feature>
<dbReference type="Pfam" id="PF12770">
    <property type="entry name" value="CHAT"/>
    <property type="match status" value="1"/>
</dbReference>